<evidence type="ECO:0000313" key="3">
    <source>
        <dbReference type="EMBL" id="KAG5455632.1"/>
    </source>
</evidence>
<proteinExistence type="predicted"/>
<comment type="caution">
    <text evidence="3">The sequence shown here is derived from an EMBL/GenBank/DDBJ whole genome shotgun (WGS) entry which is preliminary data.</text>
</comment>
<dbReference type="InterPro" id="IPR011249">
    <property type="entry name" value="Metalloenz_LuxS/M16"/>
</dbReference>
<dbReference type="Proteomes" id="UP000673691">
    <property type="component" value="Unassembled WGS sequence"/>
</dbReference>
<dbReference type="PANTHER" id="PTHR43016">
    <property type="entry name" value="PRESEQUENCE PROTEASE"/>
    <property type="match status" value="1"/>
</dbReference>
<name>A0A8H8DF69_9FUNG</name>
<protein>
    <recommendedName>
        <fullName evidence="2">Peptidase M16 C-terminal domain-containing protein</fullName>
    </recommendedName>
</protein>
<accession>A0A8H8DF69</accession>
<evidence type="ECO:0000256" key="1">
    <source>
        <dbReference type="SAM" id="MobiDB-lite"/>
    </source>
</evidence>
<feature type="domain" description="Peptidase M16 C-terminal" evidence="2">
    <location>
        <begin position="333"/>
        <end position="465"/>
    </location>
</feature>
<organism evidence="3 4">
    <name type="scientific">Olpidium bornovanus</name>
    <dbReference type="NCBI Taxonomy" id="278681"/>
    <lineage>
        <taxon>Eukaryota</taxon>
        <taxon>Fungi</taxon>
        <taxon>Fungi incertae sedis</taxon>
        <taxon>Olpidiomycota</taxon>
        <taxon>Olpidiomycotina</taxon>
        <taxon>Olpidiomycetes</taxon>
        <taxon>Olpidiales</taxon>
        <taxon>Olpidiaceae</taxon>
        <taxon>Olpidium</taxon>
    </lineage>
</organism>
<dbReference type="AlphaFoldDB" id="A0A8H8DF69"/>
<keyword evidence="4" id="KW-1185">Reference proteome</keyword>
<dbReference type="SUPFAM" id="SSF63411">
    <property type="entry name" value="LuxS/MPP-like metallohydrolase"/>
    <property type="match status" value="2"/>
</dbReference>
<sequence>MLVSSVTPRHPFSRRLGGNQPIALKLRRRPRSLASQRSRHAPDRPFASNGALPNFVPRTVAVCIAAAAVGENRPTTIQSLLSYRRRQQLQPLDRLCRPSFWTSSRTVAAPARLPGRHLFSAEVPQTRTPGSSLSGVPSQVPCRRSAAAMAVSGSADPAFKLETTCTFDFPTRPIPVTVYKHTQCDFRVIFADVRGPLASATIVVGTLSDNHKGLPHTLEHRALPPPWFPRLACKPPVCERNQRVHSRYPPKEDHTAYSIVTAGQQGMCEVLPVFVDHVLNPTLREEQFVTEVELPREHTEADLLDLNLRQLIYPPDTTYAYECGGLTPYIAQLTNDDIKHYHQTYYQAGRTTVIIVGEGISSARVLLRLEKAAGLVGGNPIPDFAKRRLNIPDSLPWAGENYRSRTVPFPSSDNTVGSVGYAWLGPRSQDFRTILAIDVLFRYLHETKASPLAQRFVERNLASNVDYELKGY</sequence>
<gene>
    <name evidence="3" type="ORF">BJ554DRAFT_4886</name>
</gene>
<reference evidence="3 4" key="1">
    <citation type="journal article" name="Sci. Rep.">
        <title>Genome-scale phylogenetic analyses confirm Olpidium as the closest living zoosporic fungus to the non-flagellated, terrestrial fungi.</title>
        <authorList>
            <person name="Chang Y."/>
            <person name="Rochon D."/>
            <person name="Sekimoto S."/>
            <person name="Wang Y."/>
            <person name="Chovatia M."/>
            <person name="Sandor L."/>
            <person name="Salamov A."/>
            <person name="Grigoriev I.V."/>
            <person name="Stajich J.E."/>
            <person name="Spatafora J.W."/>
        </authorList>
    </citation>
    <scope>NUCLEOTIDE SEQUENCE [LARGE SCALE GENOMIC DNA]</scope>
    <source>
        <strain evidence="3">S191</strain>
    </source>
</reference>
<evidence type="ECO:0000259" key="2">
    <source>
        <dbReference type="Pfam" id="PF05193"/>
    </source>
</evidence>
<dbReference type="Pfam" id="PF05193">
    <property type="entry name" value="Peptidase_M16_C"/>
    <property type="match status" value="1"/>
</dbReference>
<evidence type="ECO:0000313" key="4">
    <source>
        <dbReference type="Proteomes" id="UP000673691"/>
    </source>
</evidence>
<feature type="non-terminal residue" evidence="3">
    <location>
        <position position="472"/>
    </location>
</feature>
<dbReference type="Gene3D" id="3.30.830.10">
    <property type="entry name" value="Metalloenzyme, LuxS/M16 peptidase-like"/>
    <property type="match status" value="2"/>
</dbReference>
<dbReference type="OrthoDB" id="4953at2759"/>
<feature type="region of interest" description="Disordered" evidence="1">
    <location>
        <begin position="1"/>
        <end position="49"/>
    </location>
</feature>
<dbReference type="GO" id="GO:0046872">
    <property type="term" value="F:metal ion binding"/>
    <property type="evidence" value="ECO:0007669"/>
    <property type="project" value="InterPro"/>
</dbReference>
<dbReference type="InterPro" id="IPR007863">
    <property type="entry name" value="Peptidase_M16_C"/>
</dbReference>
<dbReference type="PANTHER" id="PTHR43016:SF6">
    <property type="entry name" value="PEPTIDASE M16 N-TERMINAL DOMAIN-CONTAINING PROTEIN"/>
    <property type="match status" value="1"/>
</dbReference>
<dbReference type="EMBL" id="JAEFCI010013042">
    <property type="protein sequence ID" value="KAG5455632.1"/>
    <property type="molecule type" value="Genomic_DNA"/>
</dbReference>